<keyword evidence="3" id="KW-1185">Reference proteome</keyword>
<comment type="caution">
    <text evidence="2">The sequence shown here is derived from an EMBL/GenBank/DDBJ whole genome shotgun (WGS) entry which is preliminary data.</text>
</comment>
<evidence type="ECO:0000313" key="2">
    <source>
        <dbReference type="EMBL" id="RDW60439.1"/>
    </source>
</evidence>
<organism evidence="2 3">
    <name type="scientific">Aspergillus mulundensis</name>
    <dbReference type="NCBI Taxonomy" id="1810919"/>
    <lineage>
        <taxon>Eukaryota</taxon>
        <taxon>Fungi</taxon>
        <taxon>Dikarya</taxon>
        <taxon>Ascomycota</taxon>
        <taxon>Pezizomycotina</taxon>
        <taxon>Eurotiomycetes</taxon>
        <taxon>Eurotiomycetidae</taxon>
        <taxon>Eurotiales</taxon>
        <taxon>Aspergillaceae</taxon>
        <taxon>Aspergillus</taxon>
        <taxon>Aspergillus subgen. Nidulantes</taxon>
    </lineage>
</organism>
<evidence type="ECO:0000313" key="3">
    <source>
        <dbReference type="Proteomes" id="UP000256690"/>
    </source>
</evidence>
<dbReference type="AlphaFoldDB" id="A0A3D8QF33"/>
<gene>
    <name evidence="2" type="ORF">DSM5745_10897</name>
</gene>
<feature type="region of interest" description="Disordered" evidence="1">
    <location>
        <begin position="246"/>
        <end position="267"/>
    </location>
</feature>
<dbReference type="OrthoDB" id="2730545at2759"/>
<sequence>MSDHTIIAVKHQSGTRYDSCFILGDNEVPYVVWFEDAVLLYGVPTVVFDLYILVPDLGVASRCLIKAGWALDTESPRRIGDAEVDIPQIPLLCPNGATKTVLLLASDWKVSLTASSPFDHVSLTLASMVDGVRITERLPDKTASFPTLPGLLDALIESWLDGPSNHNVLHHLAIMLNYLYAYALALKEASFADQLRYEHRQFHYDLLSGMDSSTLLFREHERKIREALLVGEYKLQRCSAPDSKDLFPSWEGVRLPDPPEGEFRSAD</sequence>
<dbReference type="GeneID" id="38121267"/>
<reference evidence="2 3" key="1">
    <citation type="journal article" date="2018" name="IMA Fungus">
        <title>IMA Genome-F 9: Draft genome sequence of Annulohypoxylon stygium, Aspergillus mulundensis, Berkeleyomyces basicola (syn. Thielaviopsis basicola), Ceratocystis smalleyi, two Cercospora beticola strains, Coleophoma cylindrospora, Fusarium fracticaudum, Phialophora cf. hyalina, and Morchella septimelata.</title>
        <authorList>
            <person name="Wingfield B.D."/>
            <person name="Bills G.F."/>
            <person name="Dong Y."/>
            <person name="Huang W."/>
            <person name="Nel W.J."/>
            <person name="Swalarsk-Parry B.S."/>
            <person name="Vaghefi N."/>
            <person name="Wilken P.M."/>
            <person name="An Z."/>
            <person name="de Beer Z.W."/>
            <person name="De Vos L."/>
            <person name="Chen L."/>
            <person name="Duong T.A."/>
            <person name="Gao Y."/>
            <person name="Hammerbacher A."/>
            <person name="Kikkert J.R."/>
            <person name="Li Y."/>
            <person name="Li H."/>
            <person name="Li K."/>
            <person name="Li Q."/>
            <person name="Liu X."/>
            <person name="Ma X."/>
            <person name="Naidoo K."/>
            <person name="Pethybridge S.J."/>
            <person name="Sun J."/>
            <person name="Steenkamp E.T."/>
            <person name="van der Nest M.A."/>
            <person name="van Wyk S."/>
            <person name="Wingfield M.J."/>
            <person name="Xiong C."/>
            <person name="Yue Q."/>
            <person name="Zhang X."/>
        </authorList>
    </citation>
    <scope>NUCLEOTIDE SEQUENCE [LARGE SCALE GENOMIC DNA]</scope>
    <source>
        <strain evidence="2 3">DSM 5745</strain>
    </source>
</reference>
<evidence type="ECO:0000256" key="1">
    <source>
        <dbReference type="SAM" id="MobiDB-lite"/>
    </source>
</evidence>
<accession>A0A3D8QF33</accession>
<dbReference type="RefSeq" id="XP_026598551.1">
    <property type="nucleotide sequence ID" value="XM_026752913.1"/>
</dbReference>
<name>A0A3D8QF33_9EURO</name>
<protein>
    <submittedName>
        <fullName evidence="2">Uncharacterized protein</fullName>
    </submittedName>
</protein>
<dbReference type="Proteomes" id="UP000256690">
    <property type="component" value="Unassembled WGS sequence"/>
</dbReference>
<proteinExistence type="predicted"/>
<dbReference type="EMBL" id="PVWQ01000018">
    <property type="protein sequence ID" value="RDW60439.1"/>
    <property type="molecule type" value="Genomic_DNA"/>
</dbReference>